<keyword evidence="3" id="KW-1185">Reference proteome</keyword>
<name>A0A839RHU5_9ACTN</name>
<feature type="transmembrane region" description="Helical" evidence="1">
    <location>
        <begin position="56"/>
        <end position="78"/>
    </location>
</feature>
<feature type="transmembrane region" description="Helical" evidence="1">
    <location>
        <begin position="371"/>
        <end position="391"/>
    </location>
</feature>
<feature type="transmembrane region" description="Helical" evidence="1">
    <location>
        <begin position="300"/>
        <end position="319"/>
    </location>
</feature>
<feature type="transmembrane region" description="Helical" evidence="1">
    <location>
        <begin position="228"/>
        <end position="249"/>
    </location>
</feature>
<dbReference type="EMBL" id="JACHWS010000001">
    <property type="protein sequence ID" value="MBB3035774.1"/>
    <property type="molecule type" value="Genomic_DNA"/>
</dbReference>
<feature type="transmembrane region" description="Helical" evidence="1">
    <location>
        <begin position="325"/>
        <end position="345"/>
    </location>
</feature>
<accession>A0A839RHU5</accession>
<dbReference type="RefSeq" id="WP_064442515.1">
    <property type="nucleotide sequence ID" value="NZ_BDDI01000027.1"/>
</dbReference>
<dbReference type="AlphaFoldDB" id="A0A839RHU5"/>
<keyword evidence="1" id="KW-1133">Transmembrane helix</keyword>
<organism evidence="2 3">
    <name type="scientific">Hoyosella altamirensis</name>
    <dbReference type="NCBI Taxonomy" id="616997"/>
    <lineage>
        <taxon>Bacteria</taxon>
        <taxon>Bacillati</taxon>
        <taxon>Actinomycetota</taxon>
        <taxon>Actinomycetes</taxon>
        <taxon>Mycobacteriales</taxon>
        <taxon>Hoyosellaceae</taxon>
        <taxon>Hoyosella</taxon>
    </lineage>
</organism>
<evidence type="ECO:0000313" key="3">
    <source>
        <dbReference type="Proteomes" id="UP000567922"/>
    </source>
</evidence>
<feature type="transmembrane region" description="Helical" evidence="1">
    <location>
        <begin position="132"/>
        <end position="158"/>
    </location>
</feature>
<evidence type="ECO:0000256" key="1">
    <source>
        <dbReference type="SAM" id="Phobius"/>
    </source>
</evidence>
<protein>
    <submittedName>
        <fullName evidence="2">ABC-2 type transport system permease protein</fullName>
    </submittedName>
</protein>
<feature type="transmembrane region" description="Helical" evidence="1">
    <location>
        <begin position="447"/>
        <end position="468"/>
    </location>
</feature>
<feature type="transmembrane region" description="Helical" evidence="1">
    <location>
        <begin position="170"/>
        <end position="197"/>
    </location>
</feature>
<keyword evidence="1" id="KW-0472">Membrane</keyword>
<evidence type="ECO:0000313" key="2">
    <source>
        <dbReference type="EMBL" id="MBB3035774.1"/>
    </source>
</evidence>
<keyword evidence="1" id="KW-0812">Transmembrane</keyword>
<dbReference type="Proteomes" id="UP000567922">
    <property type="component" value="Unassembled WGS sequence"/>
</dbReference>
<dbReference type="OrthoDB" id="2955510at2"/>
<gene>
    <name evidence="2" type="ORF">FHU29_000208</name>
</gene>
<proteinExistence type="predicted"/>
<feature type="transmembrane region" description="Helical" evidence="1">
    <location>
        <begin position="474"/>
        <end position="494"/>
    </location>
</feature>
<feature type="transmembrane region" description="Helical" evidence="1">
    <location>
        <begin position="403"/>
        <end position="426"/>
    </location>
</feature>
<sequence>MVALLMRLRWSITRNNHTGGRMALYILLGVLGLLAGIGSLLVGLAQFDRPGAEADLIALVAATWGVVWIFTPFVAGTVGGALRPTQFALLPLPPRQFAVAFLLTSFATAPVAFTLLGLGGPVLYALRTAPEAGFVAVPAVVLQTIFVVGLARLVGIWLTALASTRKGRDLAMLAAVVLGAGLWLVYMAMQLIVPAVINADAPWLNTLLRAVPFGWAAHATDLAVAGSWISALGMLLALASLIAVIFWAWMPVVTRQMLWPGSESGSPEKSRRSSSRAQGPLSASVGKEFALLWRDPRRKAALLVVPMFLALVFVGPALMEGFDAYLAGALVIMTIALLSGFLNLYGFDGPAVWQVLVTPDGARHDLRGKQFAWVILAAPILMLVLVGRYVLYDRGLDALAYDLSSYFAALGVGAAAVGLSSVLAPYPVPSAKQGNPFSTRGSFNSASLASLFLTIAALAAVFTAFALLTSPGGWIAWLAVPVGAGVGYGAWILGGRVSSRALQSRGPEILAVVRKEP</sequence>
<feature type="transmembrane region" description="Helical" evidence="1">
    <location>
        <begin position="21"/>
        <end position="44"/>
    </location>
</feature>
<reference evidence="2 3" key="1">
    <citation type="submission" date="2020-08" db="EMBL/GenBank/DDBJ databases">
        <title>Sequencing the genomes of 1000 actinobacteria strains.</title>
        <authorList>
            <person name="Klenk H.-P."/>
        </authorList>
    </citation>
    <scope>NUCLEOTIDE SEQUENCE [LARGE SCALE GENOMIC DNA]</scope>
    <source>
        <strain evidence="2 3">DSM 45258</strain>
    </source>
</reference>
<comment type="caution">
    <text evidence="2">The sequence shown here is derived from an EMBL/GenBank/DDBJ whole genome shotgun (WGS) entry which is preliminary data.</text>
</comment>
<feature type="transmembrane region" description="Helical" evidence="1">
    <location>
        <begin position="99"/>
        <end position="126"/>
    </location>
</feature>